<dbReference type="PANTHER" id="PTHR13932">
    <property type="entry name" value="COPROPORPHYRINIGEN III OXIDASE"/>
    <property type="match status" value="1"/>
</dbReference>
<dbReference type="AlphaFoldDB" id="A0A3B0RL32"/>
<dbReference type="InterPro" id="IPR007197">
    <property type="entry name" value="rSAM"/>
</dbReference>
<dbReference type="PANTHER" id="PTHR13932:SF5">
    <property type="entry name" value="RADICAL S-ADENOSYL METHIONINE DOMAIN-CONTAINING PROTEIN 1, MITOCHONDRIAL"/>
    <property type="match status" value="1"/>
</dbReference>
<dbReference type="InterPro" id="IPR058240">
    <property type="entry name" value="rSAM_sf"/>
</dbReference>
<dbReference type="InterPro" id="IPR034505">
    <property type="entry name" value="Coproporphyrinogen-III_oxidase"/>
</dbReference>
<evidence type="ECO:0000313" key="3">
    <source>
        <dbReference type="EMBL" id="VAV92161.1"/>
    </source>
</evidence>
<evidence type="ECO:0000259" key="2">
    <source>
        <dbReference type="PROSITE" id="PS51918"/>
    </source>
</evidence>
<dbReference type="GO" id="GO:0004109">
    <property type="term" value="F:coproporphyrinogen oxidase activity"/>
    <property type="evidence" value="ECO:0007669"/>
    <property type="project" value="InterPro"/>
</dbReference>
<dbReference type="Pfam" id="PF04055">
    <property type="entry name" value="Radical_SAM"/>
    <property type="match status" value="1"/>
</dbReference>
<dbReference type="InterPro" id="IPR004559">
    <property type="entry name" value="HemW-like"/>
</dbReference>
<dbReference type="Gene3D" id="3.30.750.200">
    <property type="match status" value="1"/>
</dbReference>
<sequence>MPVSPENLAIYIHWPFCLSKCPYCDFNSHVREQIDEAAFVGALVAELDHYRILSGSRTITSVFFGGGTPSLMAAATVDRLLQRIARNWTFDKDVEITLEANPTSVEAGKFKDFAAAGINRLSLGIQALNDPDLKALGREHDLPEALAAIDLSRKYFARTSFDLIYARMGQSLADWEVELRQALAMAADHLSLYQLTIERGTAFYQAHEKGRIILPTEDVSADMYDLTREICAAHGLPAYEVSNHAAQGQESRHNLTYWTYGEYIGIGPGAHGRLNMDGAFHALTQHRSPEKWLAKAASAGRGTDQNHRLIRADMAEEMIMMSLRLTEGLSLAGFKKRIGEGVDCFIDQGYLQRLFELGYMERDDHHLRATKAGMPLLNSLLGRLLAS</sequence>
<dbReference type="InterPro" id="IPR006638">
    <property type="entry name" value="Elp3/MiaA/NifB-like_rSAM"/>
</dbReference>
<dbReference type="NCBIfam" id="TIGR00539">
    <property type="entry name" value="hemN_rel"/>
    <property type="match status" value="1"/>
</dbReference>
<accession>A0A3B0RL32</accession>
<comment type="similarity">
    <text evidence="1">Belongs to the anaerobic coproporphyrinogen-III oxidase family. HemW subfamily.</text>
</comment>
<dbReference type="InterPro" id="IPR010723">
    <property type="entry name" value="HemN_C"/>
</dbReference>
<evidence type="ECO:0000256" key="1">
    <source>
        <dbReference type="ARBA" id="ARBA00006100"/>
    </source>
</evidence>
<reference evidence="3" key="1">
    <citation type="submission" date="2018-06" db="EMBL/GenBank/DDBJ databases">
        <authorList>
            <person name="Zhirakovskaya E."/>
        </authorList>
    </citation>
    <scope>NUCLEOTIDE SEQUENCE</scope>
</reference>
<dbReference type="Pfam" id="PF06969">
    <property type="entry name" value="HemN_C"/>
    <property type="match status" value="1"/>
</dbReference>
<protein>
    <submittedName>
        <fullName evidence="3">Radical SAM family enzyme, similar to coproporphyrinogen III oxidase, oxygen-independent, clustered with nucleoside-triphosphatase RdgB</fullName>
    </submittedName>
</protein>
<dbReference type="EMBL" id="UOED01000074">
    <property type="protein sequence ID" value="VAV92161.1"/>
    <property type="molecule type" value="Genomic_DNA"/>
</dbReference>
<dbReference type="GO" id="GO:0005739">
    <property type="term" value="C:mitochondrion"/>
    <property type="evidence" value="ECO:0007669"/>
    <property type="project" value="TreeGrafter"/>
</dbReference>
<dbReference type="SFLD" id="SFLDF00288">
    <property type="entry name" value="HemN-like__clustered_with_nucl"/>
    <property type="match status" value="1"/>
</dbReference>
<dbReference type="PROSITE" id="PS51918">
    <property type="entry name" value="RADICAL_SAM"/>
    <property type="match status" value="1"/>
</dbReference>
<gene>
    <name evidence="3" type="ORF">MNBD_ALPHA02-873</name>
</gene>
<dbReference type="SFLD" id="SFLDF00562">
    <property type="entry name" value="HemN-like__clustered_with_heat"/>
    <property type="match status" value="1"/>
</dbReference>
<dbReference type="SFLD" id="SFLDS00029">
    <property type="entry name" value="Radical_SAM"/>
    <property type="match status" value="1"/>
</dbReference>
<organism evidence="3">
    <name type="scientific">hydrothermal vent metagenome</name>
    <dbReference type="NCBI Taxonomy" id="652676"/>
    <lineage>
        <taxon>unclassified sequences</taxon>
        <taxon>metagenomes</taxon>
        <taxon>ecological metagenomes</taxon>
    </lineage>
</organism>
<dbReference type="SFLD" id="SFLDG01065">
    <property type="entry name" value="anaerobic_coproporphyrinogen-I"/>
    <property type="match status" value="1"/>
</dbReference>
<dbReference type="SMART" id="SM00729">
    <property type="entry name" value="Elp3"/>
    <property type="match status" value="1"/>
</dbReference>
<dbReference type="SUPFAM" id="SSF102114">
    <property type="entry name" value="Radical SAM enzymes"/>
    <property type="match status" value="1"/>
</dbReference>
<proteinExistence type="inferred from homology"/>
<dbReference type="GO" id="GO:0006779">
    <property type="term" value="P:porphyrin-containing compound biosynthetic process"/>
    <property type="evidence" value="ECO:0007669"/>
    <property type="project" value="InterPro"/>
</dbReference>
<name>A0A3B0RL32_9ZZZZ</name>
<feature type="domain" description="Radical SAM core" evidence="2">
    <location>
        <begin position="2"/>
        <end position="237"/>
    </location>
</feature>
<dbReference type="GO" id="GO:0051539">
    <property type="term" value="F:4 iron, 4 sulfur cluster binding"/>
    <property type="evidence" value="ECO:0007669"/>
    <property type="project" value="InterPro"/>
</dbReference>